<dbReference type="PANTHER" id="PTHR12137:SF54">
    <property type="entry name" value="CARBOHYDRATE SULFOTRANSFERASE"/>
    <property type="match status" value="1"/>
</dbReference>
<evidence type="ECO:0000256" key="9">
    <source>
        <dbReference type="RuleBase" id="RU364020"/>
    </source>
</evidence>
<evidence type="ECO:0000256" key="6">
    <source>
        <dbReference type="ARBA" id="ARBA00023034"/>
    </source>
</evidence>
<dbReference type="GO" id="GO:0000139">
    <property type="term" value="C:Golgi membrane"/>
    <property type="evidence" value="ECO:0007669"/>
    <property type="project" value="UniProtKB-SubCell"/>
</dbReference>
<evidence type="ECO:0000313" key="11">
    <source>
        <dbReference type="EMBL" id="KAK7115654.1"/>
    </source>
</evidence>
<dbReference type="GO" id="GO:0008146">
    <property type="term" value="F:sulfotransferase activity"/>
    <property type="evidence" value="ECO:0007669"/>
    <property type="project" value="InterPro"/>
</dbReference>
<dbReference type="AlphaFoldDB" id="A0AAN9GP74"/>
<evidence type="ECO:0000256" key="10">
    <source>
        <dbReference type="SAM" id="MobiDB-lite"/>
    </source>
</evidence>
<keyword evidence="9" id="KW-0735">Signal-anchor</keyword>
<organism evidence="11 12">
    <name type="scientific">Littorina saxatilis</name>
    <dbReference type="NCBI Taxonomy" id="31220"/>
    <lineage>
        <taxon>Eukaryota</taxon>
        <taxon>Metazoa</taxon>
        <taxon>Spiralia</taxon>
        <taxon>Lophotrochozoa</taxon>
        <taxon>Mollusca</taxon>
        <taxon>Gastropoda</taxon>
        <taxon>Caenogastropoda</taxon>
        <taxon>Littorinimorpha</taxon>
        <taxon>Littorinoidea</taxon>
        <taxon>Littorinidae</taxon>
        <taxon>Littorina</taxon>
    </lineage>
</organism>
<evidence type="ECO:0000256" key="7">
    <source>
        <dbReference type="ARBA" id="ARBA00023136"/>
    </source>
</evidence>
<keyword evidence="9" id="KW-0119">Carbohydrate metabolism</keyword>
<keyword evidence="5" id="KW-1133">Transmembrane helix</keyword>
<gene>
    <name evidence="11" type="ORF">V1264_001485</name>
</gene>
<keyword evidence="7" id="KW-0472">Membrane</keyword>
<dbReference type="Proteomes" id="UP001374579">
    <property type="component" value="Unassembled WGS sequence"/>
</dbReference>
<evidence type="ECO:0000256" key="3">
    <source>
        <dbReference type="ARBA" id="ARBA00022679"/>
    </source>
</evidence>
<keyword evidence="6 9" id="KW-0333">Golgi apparatus</keyword>
<evidence type="ECO:0000256" key="2">
    <source>
        <dbReference type="ARBA" id="ARBA00006339"/>
    </source>
</evidence>
<dbReference type="EMBL" id="JBAMIC010000001">
    <property type="protein sequence ID" value="KAK7115654.1"/>
    <property type="molecule type" value="Genomic_DNA"/>
</dbReference>
<dbReference type="GO" id="GO:0016051">
    <property type="term" value="P:carbohydrate biosynthetic process"/>
    <property type="evidence" value="ECO:0007669"/>
    <property type="project" value="InterPro"/>
</dbReference>
<dbReference type="InterPro" id="IPR018011">
    <property type="entry name" value="Carb_sulfotrans_8-10"/>
</dbReference>
<reference evidence="11 12" key="1">
    <citation type="submission" date="2024-02" db="EMBL/GenBank/DDBJ databases">
        <title>Chromosome-scale genome assembly of the rough periwinkle Littorina saxatilis.</title>
        <authorList>
            <person name="De Jode A."/>
            <person name="Faria R."/>
            <person name="Formenti G."/>
            <person name="Sims Y."/>
            <person name="Smith T.P."/>
            <person name="Tracey A."/>
            <person name="Wood J.M.D."/>
            <person name="Zagrodzka Z.B."/>
            <person name="Johannesson K."/>
            <person name="Butlin R.K."/>
            <person name="Leder E.H."/>
        </authorList>
    </citation>
    <scope>NUCLEOTIDE SEQUENCE [LARGE SCALE GENOMIC DNA]</scope>
    <source>
        <strain evidence="11">Snail1</strain>
        <tissue evidence="11">Muscle</tissue>
    </source>
</reference>
<comment type="caution">
    <text evidence="11">The sequence shown here is derived from an EMBL/GenBank/DDBJ whole genome shotgun (WGS) entry which is preliminary data.</text>
</comment>
<evidence type="ECO:0000256" key="1">
    <source>
        <dbReference type="ARBA" id="ARBA00004323"/>
    </source>
</evidence>
<keyword evidence="4" id="KW-0812">Transmembrane</keyword>
<keyword evidence="3 9" id="KW-0808">Transferase</keyword>
<evidence type="ECO:0000256" key="4">
    <source>
        <dbReference type="ARBA" id="ARBA00022692"/>
    </source>
</evidence>
<dbReference type="InterPro" id="IPR005331">
    <property type="entry name" value="Sulfotransferase"/>
</dbReference>
<dbReference type="Pfam" id="PF03567">
    <property type="entry name" value="Sulfotransfer_2"/>
    <property type="match status" value="1"/>
</dbReference>
<protein>
    <recommendedName>
        <fullName evidence="9">Carbohydrate sulfotransferase</fullName>
        <ecNumber evidence="9">2.8.2.-</ecNumber>
    </recommendedName>
</protein>
<evidence type="ECO:0000256" key="8">
    <source>
        <dbReference type="ARBA" id="ARBA00023180"/>
    </source>
</evidence>
<feature type="region of interest" description="Disordered" evidence="10">
    <location>
        <begin position="45"/>
        <end position="85"/>
    </location>
</feature>
<accession>A0AAN9GP74</accession>
<feature type="region of interest" description="Disordered" evidence="10">
    <location>
        <begin position="94"/>
        <end position="113"/>
    </location>
</feature>
<dbReference type="PANTHER" id="PTHR12137">
    <property type="entry name" value="CARBOHYDRATE SULFOTRANSFERASE"/>
    <property type="match status" value="1"/>
</dbReference>
<dbReference type="EC" id="2.8.2.-" evidence="9"/>
<comment type="subcellular location">
    <subcellularLocation>
        <location evidence="1 9">Golgi apparatus membrane</location>
        <topology evidence="1 9">Single-pass type II membrane protein</topology>
    </subcellularLocation>
</comment>
<proteinExistence type="inferred from homology"/>
<feature type="region of interest" description="Disordered" evidence="10">
    <location>
        <begin position="1"/>
        <end position="24"/>
    </location>
</feature>
<keyword evidence="12" id="KW-1185">Reference proteome</keyword>
<feature type="compositionally biased region" description="Polar residues" evidence="10">
    <location>
        <begin position="59"/>
        <end position="68"/>
    </location>
</feature>
<keyword evidence="8 9" id="KW-0325">Glycoprotein</keyword>
<name>A0AAN9GP74_9CAEN</name>
<comment type="similarity">
    <text evidence="2 9">Belongs to the sulfotransferase 2 family.</text>
</comment>
<sequence length="488" mass="57569">MFTNLATRLYFSPQEPQNHGDHDLQRQHKIKNAFDLRQLNNQQSERAKIHNKSKRKPPSQESQANQEKTSQDRFNNKLDNSQQDTVRQDEMIQDHFDNKWDNSQEDTVRQDEMDKNRFKNSLDLLQEDQVSQEQKVQDRFNARLDMLHKACSLYYNSSLFRPKRAGYVPMPLYRPVMNISVRYCPIAKTSATTWTVFFAGIRDHMRKRHVEGSEERSKADDEIHFTFVREPYSRMLSGYVDKLLTPNALFWWITGRFVVRKFRPNATMNSLKCGHDVTFPEFVKYVVYSQQTGEQLNGHFIPTHDQCDFCTLPYRYIGHLETIKEDFPFITKAIQSPINYTRTYDSDTIVQNAKMVLWSERVDKVLKCMDRDEASRRLWRKYQIRGIISKDELFPFPRGGAANITLGEFTKTALAAHERSKKNPQLKEQRSEALKEAFADVPMQDRLAAQQTLFLDFQMFGFDPLLEDVFPSTPYVRDDKFSYFNIYD</sequence>
<evidence type="ECO:0000256" key="5">
    <source>
        <dbReference type="ARBA" id="ARBA00022989"/>
    </source>
</evidence>
<evidence type="ECO:0000313" key="12">
    <source>
        <dbReference type="Proteomes" id="UP001374579"/>
    </source>
</evidence>